<evidence type="ECO:0000313" key="2">
    <source>
        <dbReference type="EMBL" id="OQR92757.1"/>
    </source>
</evidence>
<dbReference type="AlphaFoldDB" id="A0A1V9Z4B8"/>
<dbReference type="InterPro" id="IPR014721">
    <property type="entry name" value="Ribsml_uS5_D2-typ_fold_subgr"/>
</dbReference>
<feature type="domain" description="Histidine kinase/HSP90-like ATPase" evidence="1">
    <location>
        <begin position="25"/>
        <end position="106"/>
    </location>
</feature>
<organism evidence="2 3">
    <name type="scientific">Achlya hypogyna</name>
    <name type="common">Oomycete</name>
    <name type="synonym">Protoachlya hypogyna</name>
    <dbReference type="NCBI Taxonomy" id="1202772"/>
    <lineage>
        <taxon>Eukaryota</taxon>
        <taxon>Sar</taxon>
        <taxon>Stramenopiles</taxon>
        <taxon>Oomycota</taxon>
        <taxon>Saprolegniomycetes</taxon>
        <taxon>Saprolegniales</taxon>
        <taxon>Achlyaceae</taxon>
        <taxon>Achlya</taxon>
    </lineage>
</organism>
<accession>A0A1V9Z4B8</accession>
<name>A0A1V9Z4B8_ACHHY</name>
<dbReference type="InterPro" id="IPR003594">
    <property type="entry name" value="HATPase_dom"/>
</dbReference>
<dbReference type="Gene3D" id="3.30.565.10">
    <property type="entry name" value="Histidine kinase-like ATPase, C-terminal domain"/>
    <property type="match status" value="1"/>
</dbReference>
<dbReference type="EMBL" id="JNBR01000443">
    <property type="protein sequence ID" value="OQR92757.1"/>
    <property type="molecule type" value="Genomic_DNA"/>
</dbReference>
<keyword evidence="3" id="KW-1185">Reference proteome</keyword>
<dbReference type="SUPFAM" id="SSF55874">
    <property type="entry name" value="ATPase domain of HSP90 chaperone/DNA topoisomerase II/histidine kinase"/>
    <property type="match status" value="1"/>
</dbReference>
<comment type="caution">
    <text evidence="2">The sequence shown here is derived from an EMBL/GenBank/DDBJ whole genome shotgun (WGS) entry which is preliminary data.</text>
</comment>
<dbReference type="Proteomes" id="UP000243579">
    <property type="component" value="Unassembled WGS sequence"/>
</dbReference>
<evidence type="ECO:0000259" key="1">
    <source>
        <dbReference type="Pfam" id="PF02518"/>
    </source>
</evidence>
<protein>
    <recommendedName>
        <fullName evidence="1">Histidine kinase/HSP90-like ATPase domain-containing protein</fullName>
    </recommendedName>
</protein>
<reference evidence="2 3" key="1">
    <citation type="journal article" date="2014" name="Genome Biol. Evol.">
        <title>The secreted proteins of Achlya hypogyna and Thraustotheca clavata identify the ancestral oomycete secretome and reveal gene acquisitions by horizontal gene transfer.</title>
        <authorList>
            <person name="Misner I."/>
            <person name="Blouin N."/>
            <person name="Leonard G."/>
            <person name="Richards T.A."/>
            <person name="Lane C.E."/>
        </authorList>
    </citation>
    <scope>NUCLEOTIDE SEQUENCE [LARGE SCALE GENOMIC DNA]</scope>
    <source>
        <strain evidence="2 3">ATCC 48635</strain>
    </source>
</reference>
<dbReference type="Gene3D" id="3.30.230.10">
    <property type="match status" value="1"/>
</dbReference>
<dbReference type="InterPro" id="IPR036890">
    <property type="entry name" value="HATPase_C_sf"/>
</dbReference>
<evidence type="ECO:0000313" key="3">
    <source>
        <dbReference type="Proteomes" id="UP000243579"/>
    </source>
</evidence>
<dbReference type="OrthoDB" id="1562195at2759"/>
<sequence>MSVVQPASARFLRDNLEVLGFGSAQSALVQVVKELFENALDAVQDAGMIVVRLTTDGDCIEVVCTDTGFGMHVNNIAQLCCGVFASTKTSATFTAGKVGKFGTHVTQGVLGHAWAAIGVGLKAALLYSQQHVDDARGGLKITTTLDSHEVYFSKLLIDADAPADSTSIVQSSQQFAISEEHQPFSGTEVRLHLPCPDSASLADALSTLHAYFVALRYTIGSSLSVELVCDLPTPLHVLHPNSPMNPLDRLLHDHDCNYADIAHVDMDFPGYHVNLVALLQPTPAHGLRAHLYRYVNHVPLLPDASCTITATVFGSGSWKRLGYRCTPAGSTACALHRTSDAPATDDGGCELVVAVDLSATGGPVKYRSLTKTGVDECYASGLRASFAAALDRLRALAPARFTPLAEQRSQRVVAEYVPLIATALVAIATASDVAVDARHLAPGGLLQDVASAADLEARLASKMRQVLAASFEP</sequence>
<proteinExistence type="predicted"/>
<gene>
    <name evidence="2" type="ORF">ACHHYP_03222</name>
</gene>
<dbReference type="Pfam" id="PF02518">
    <property type="entry name" value="HATPase_c"/>
    <property type="match status" value="1"/>
</dbReference>